<dbReference type="PaxDb" id="2903-EOD19430"/>
<evidence type="ECO:0000313" key="7">
    <source>
        <dbReference type="EnsemblProtists" id="EOD19430"/>
    </source>
</evidence>
<keyword evidence="2" id="KW-0479">Metal-binding</keyword>
<dbReference type="InterPro" id="IPR005123">
    <property type="entry name" value="Oxoglu/Fe-dep_dioxygenase_dom"/>
</dbReference>
<dbReference type="GO" id="GO:0004656">
    <property type="term" value="F:procollagen-proline 4-dioxygenase activity"/>
    <property type="evidence" value="ECO:0007669"/>
    <property type="project" value="TreeGrafter"/>
</dbReference>
<dbReference type="EnsemblProtists" id="EOD37213">
    <property type="protein sequence ID" value="EOD37213"/>
    <property type="gene ID" value="EMIHUDRAFT_77912"/>
</dbReference>
<dbReference type="Gene3D" id="2.60.120.620">
    <property type="entry name" value="q2cbj1_9rhob like domain"/>
    <property type="match status" value="1"/>
</dbReference>
<dbReference type="GO" id="GO:0005506">
    <property type="term" value="F:iron ion binding"/>
    <property type="evidence" value="ECO:0007669"/>
    <property type="project" value="InterPro"/>
</dbReference>
<dbReference type="AlphaFoldDB" id="A0A0D3J7E5"/>
<accession>A0A0D3J7E5</accession>
<evidence type="ECO:0000256" key="1">
    <source>
        <dbReference type="ARBA" id="ARBA00001961"/>
    </source>
</evidence>
<evidence type="ECO:0000256" key="2">
    <source>
        <dbReference type="ARBA" id="ARBA00022723"/>
    </source>
</evidence>
<dbReference type="PANTHER" id="PTHR10869:SF246">
    <property type="entry name" value="TRANSMEMBRANE PROLYL 4-HYDROXYLASE"/>
    <property type="match status" value="1"/>
</dbReference>
<dbReference type="PANTHER" id="PTHR10869">
    <property type="entry name" value="PROLYL 4-HYDROXYLASE ALPHA SUBUNIT"/>
    <property type="match status" value="1"/>
</dbReference>
<feature type="domain" description="Fe2OG dioxygenase" evidence="6">
    <location>
        <begin position="82"/>
        <end position="199"/>
    </location>
</feature>
<dbReference type="eggNOG" id="KOG1591">
    <property type="taxonomic scope" value="Eukaryota"/>
</dbReference>
<dbReference type="HOGENOM" id="CLU_058132_1_0_1"/>
<dbReference type="GO" id="GO:0005783">
    <property type="term" value="C:endoplasmic reticulum"/>
    <property type="evidence" value="ECO:0007669"/>
    <property type="project" value="TreeGrafter"/>
</dbReference>
<dbReference type="RefSeq" id="XP_005771859.1">
    <property type="nucleotide sequence ID" value="XM_005771802.1"/>
</dbReference>
<proteinExistence type="predicted"/>
<reference evidence="7" key="2">
    <citation type="submission" date="2024-10" db="UniProtKB">
        <authorList>
            <consortium name="EnsemblProtists"/>
        </authorList>
    </citation>
    <scope>IDENTIFICATION</scope>
</reference>
<dbReference type="GeneID" id="17282485"/>
<dbReference type="STRING" id="2903.R1DXX5"/>
<dbReference type="KEGG" id="ehx:EMIHUDRAFT_65594"/>
<dbReference type="Proteomes" id="UP000013827">
    <property type="component" value="Unassembled WGS sequence"/>
</dbReference>
<dbReference type="OMA" id="NTIMTED"/>
<name>A0A0D3J7E5_EMIH1</name>
<dbReference type="RefSeq" id="XP_005789642.1">
    <property type="nucleotide sequence ID" value="XM_005789585.1"/>
</dbReference>
<keyword evidence="8" id="KW-1185">Reference proteome</keyword>
<comment type="cofactor">
    <cofactor evidence="1">
        <name>L-ascorbate</name>
        <dbReference type="ChEBI" id="CHEBI:38290"/>
    </cofactor>
</comment>
<keyword evidence="4" id="KW-0560">Oxidoreductase</keyword>
<keyword evidence="3" id="KW-0223">Dioxygenase</keyword>
<evidence type="ECO:0000256" key="3">
    <source>
        <dbReference type="ARBA" id="ARBA00022964"/>
    </source>
</evidence>
<keyword evidence="5" id="KW-0408">Iron</keyword>
<sequence length="210" mass="22397">MQTLSLRPLSFLVRDFLSEDECERLIGLARPRLQQSLTMGNASASERTSESVFLPAAEDGLLRELQERLSALTRLPLQQVAGGEDIQLVHYPQGAAFGMHHDSSAFLPRLLTAFYYLNEVEGGGETAFPAADGAMSPDEALALAEPAAAGGGLVVKPARGAALLWYNHGEDGSRDACAVHAGCRVTAGEKWGANHWVRVRGATPGEEPSS</sequence>
<evidence type="ECO:0000256" key="5">
    <source>
        <dbReference type="ARBA" id="ARBA00023004"/>
    </source>
</evidence>
<dbReference type="KEGG" id="ehx:EMIHUDRAFT_77912"/>
<dbReference type="PROSITE" id="PS51471">
    <property type="entry name" value="FE2OG_OXY"/>
    <property type="match status" value="1"/>
</dbReference>
<dbReference type="Pfam" id="PF13640">
    <property type="entry name" value="2OG-FeII_Oxy_3"/>
    <property type="match status" value="1"/>
</dbReference>
<protein>
    <recommendedName>
        <fullName evidence="6">Fe2OG dioxygenase domain-containing protein</fullName>
    </recommendedName>
</protein>
<evidence type="ECO:0000256" key="4">
    <source>
        <dbReference type="ARBA" id="ARBA00023002"/>
    </source>
</evidence>
<dbReference type="InterPro" id="IPR045054">
    <property type="entry name" value="P4HA-like"/>
</dbReference>
<evidence type="ECO:0000259" key="6">
    <source>
        <dbReference type="PROSITE" id="PS51471"/>
    </source>
</evidence>
<dbReference type="GeneID" id="17265132"/>
<dbReference type="InterPro" id="IPR006620">
    <property type="entry name" value="Pro_4_hyd_alph"/>
</dbReference>
<organism evidence="7 8">
    <name type="scientific">Emiliania huxleyi (strain CCMP1516)</name>
    <dbReference type="NCBI Taxonomy" id="280463"/>
    <lineage>
        <taxon>Eukaryota</taxon>
        <taxon>Haptista</taxon>
        <taxon>Haptophyta</taxon>
        <taxon>Prymnesiophyceae</taxon>
        <taxon>Isochrysidales</taxon>
        <taxon>Noelaerhabdaceae</taxon>
        <taxon>Emiliania</taxon>
    </lineage>
</organism>
<reference evidence="8" key="1">
    <citation type="journal article" date="2013" name="Nature">
        <title>Pan genome of the phytoplankton Emiliania underpins its global distribution.</title>
        <authorList>
            <person name="Read B.A."/>
            <person name="Kegel J."/>
            <person name="Klute M.J."/>
            <person name="Kuo A."/>
            <person name="Lefebvre S.C."/>
            <person name="Maumus F."/>
            <person name="Mayer C."/>
            <person name="Miller J."/>
            <person name="Monier A."/>
            <person name="Salamov A."/>
            <person name="Young J."/>
            <person name="Aguilar M."/>
            <person name="Claverie J.M."/>
            <person name="Frickenhaus S."/>
            <person name="Gonzalez K."/>
            <person name="Herman E.K."/>
            <person name="Lin Y.C."/>
            <person name="Napier J."/>
            <person name="Ogata H."/>
            <person name="Sarno A.F."/>
            <person name="Shmutz J."/>
            <person name="Schroeder D."/>
            <person name="de Vargas C."/>
            <person name="Verret F."/>
            <person name="von Dassow P."/>
            <person name="Valentin K."/>
            <person name="Van de Peer Y."/>
            <person name="Wheeler G."/>
            <person name="Dacks J.B."/>
            <person name="Delwiche C.F."/>
            <person name="Dyhrman S.T."/>
            <person name="Glockner G."/>
            <person name="John U."/>
            <person name="Richards T."/>
            <person name="Worden A.Z."/>
            <person name="Zhang X."/>
            <person name="Grigoriev I.V."/>
            <person name="Allen A.E."/>
            <person name="Bidle K."/>
            <person name="Borodovsky M."/>
            <person name="Bowler C."/>
            <person name="Brownlee C."/>
            <person name="Cock J.M."/>
            <person name="Elias M."/>
            <person name="Gladyshev V.N."/>
            <person name="Groth M."/>
            <person name="Guda C."/>
            <person name="Hadaegh A."/>
            <person name="Iglesias-Rodriguez M.D."/>
            <person name="Jenkins J."/>
            <person name="Jones B.M."/>
            <person name="Lawson T."/>
            <person name="Leese F."/>
            <person name="Lindquist E."/>
            <person name="Lobanov A."/>
            <person name="Lomsadze A."/>
            <person name="Malik S.B."/>
            <person name="Marsh M.E."/>
            <person name="Mackinder L."/>
            <person name="Mock T."/>
            <person name="Mueller-Roeber B."/>
            <person name="Pagarete A."/>
            <person name="Parker M."/>
            <person name="Probert I."/>
            <person name="Quesneville H."/>
            <person name="Raines C."/>
            <person name="Rensing S.A."/>
            <person name="Riano-Pachon D.M."/>
            <person name="Richier S."/>
            <person name="Rokitta S."/>
            <person name="Shiraiwa Y."/>
            <person name="Soanes D.M."/>
            <person name="van der Giezen M."/>
            <person name="Wahlund T.M."/>
            <person name="Williams B."/>
            <person name="Wilson W."/>
            <person name="Wolfe G."/>
            <person name="Wurch L.L."/>
        </authorList>
    </citation>
    <scope>NUCLEOTIDE SEQUENCE</scope>
</reference>
<dbReference type="SMART" id="SM00702">
    <property type="entry name" value="P4Hc"/>
    <property type="match status" value="1"/>
</dbReference>
<dbReference type="InterPro" id="IPR044862">
    <property type="entry name" value="Pro_4_hyd_alph_FE2OG_OXY"/>
</dbReference>
<dbReference type="EnsemblProtists" id="EOD19430">
    <property type="protein sequence ID" value="EOD19430"/>
    <property type="gene ID" value="EMIHUDRAFT_65594"/>
</dbReference>
<dbReference type="GO" id="GO:0031418">
    <property type="term" value="F:L-ascorbic acid binding"/>
    <property type="evidence" value="ECO:0007669"/>
    <property type="project" value="InterPro"/>
</dbReference>
<evidence type="ECO:0000313" key="8">
    <source>
        <dbReference type="Proteomes" id="UP000013827"/>
    </source>
</evidence>